<dbReference type="AlphaFoldDB" id="A0AAU9X7S0"/>
<dbReference type="GO" id="GO:0000981">
    <property type="term" value="F:DNA-binding transcription factor activity, RNA polymerase II-specific"/>
    <property type="evidence" value="ECO:0007669"/>
    <property type="project" value="TreeGrafter"/>
</dbReference>
<feature type="region of interest" description="Disordered" evidence="8">
    <location>
        <begin position="656"/>
        <end position="688"/>
    </location>
</feature>
<keyword evidence="11" id="KW-1185">Reference proteome</keyword>
<gene>
    <name evidence="10" type="ORF">PMEA_00018388</name>
</gene>
<protein>
    <recommendedName>
        <fullName evidence="9">BZIP domain-containing protein</fullName>
    </recommendedName>
</protein>
<feature type="domain" description="BZIP" evidence="9">
    <location>
        <begin position="251"/>
        <end position="314"/>
    </location>
</feature>
<dbReference type="SUPFAM" id="SSF57959">
    <property type="entry name" value="Leucine zipper domain"/>
    <property type="match status" value="1"/>
</dbReference>
<dbReference type="Gene3D" id="1.20.5.170">
    <property type="match status" value="1"/>
</dbReference>
<evidence type="ECO:0000256" key="7">
    <source>
        <dbReference type="SAM" id="Coils"/>
    </source>
</evidence>
<keyword evidence="6" id="KW-0539">Nucleus</keyword>
<dbReference type="GO" id="GO:0000978">
    <property type="term" value="F:RNA polymerase II cis-regulatory region sequence-specific DNA binding"/>
    <property type="evidence" value="ECO:0007669"/>
    <property type="project" value="TreeGrafter"/>
</dbReference>
<organism evidence="10 11">
    <name type="scientific">Pocillopora meandrina</name>
    <dbReference type="NCBI Taxonomy" id="46732"/>
    <lineage>
        <taxon>Eukaryota</taxon>
        <taxon>Metazoa</taxon>
        <taxon>Cnidaria</taxon>
        <taxon>Anthozoa</taxon>
        <taxon>Hexacorallia</taxon>
        <taxon>Scleractinia</taxon>
        <taxon>Astrocoeniina</taxon>
        <taxon>Pocilloporidae</taxon>
        <taxon>Pocillopora</taxon>
    </lineage>
</organism>
<keyword evidence="5" id="KW-0804">Transcription</keyword>
<feature type="compositionally biased region" description="Polar residues" evidence="8">
    <location>
        <begin position="659"/>
        <end position="669"/>
    </location>
</feature>
<feature type="region of interest" description="Disordered" evidence="8">
    <location>
        <begin position="447"/>
        <end position="468"/>
    </location>
</feature>
<evidence type="ECO:0000256" key="8">
    <source>
        <dbReference type="SAM" id="MobiDB-lite"/>
    </source>
</evidence>
<dbReference type="GO" id="GO:0005634">
    <property type="term" value="C:nucleus"/>
    <property type="evidence" value="ECO:0007669"/>
    <property type="project" value="TreeGrafter"/>
</dbReference>
<dbReference type="Pfam" id="PF00170">
    <property type="entry name" value="bZIP_1"/>
    <property type="match status" value="1"/>
</dbReference>
<evidence type="ECO:0000256" key="5">
    <source>
        <dbReference type="ARBA" id="ARBA00023163"/>
    </source>
</evidence>
<dbReference type="PANTHER" id="PTHR46164">
    <property type="entry name" value="ATF6, ISOFORM C"/>
    <property type="match status" value="1"/>
</dbReference>
<keyword evidence="7" id="KW-0175">Coiled coil</keyword>
<evidence type="ECO:0000313" key="10">
    <source>
        <dbReference type="EMBL" id="CAH3138334.1"/>
    </source>
</evidence>
<dbReference type="Proteomes" id="UP001159428">
    <property type="component" value="Unassembled WGS sequence"/>
</dbReference>
<dbReference type="PRINTS" id="PR00041">
    <property type="entry name" value="LEUZIPPRCREB"/>
</dbReference>
<dbReference type="CDD" id="cd14700">
    <property type="entry name" value="bZIP_ATF6"/>
    <property type="match status" value="1"/>
</dbReference>
<dbReference type="PANTHER" id="PTHR46164:SF3">
    <property type="entry name" value="ATF6, ISOFORM C"/>
    <property type="match status" value="1"/>
</dbReference>
<accession>A0AAU9X7S0</accession>
<comment type="subcellular location">
    <subcellularLocation>
        <location evidence="1">Membrane</location>
        <topology evidence="1">Single-pass membrane protein</topology>
    </subcellularLocation>
</comment>
<dbReference type="InterPro" id="IPR051882">
    <property type="entry name" value="ATF_bZIP_TF"/>
</dbReference>
<evidence type="ECO:0000256" key="1">
    <source>
        <dbReference type="ARBA" id="ARBA00004167"/>
    </source>
</evidence>
<evidence type="ECO:0000259" key="9">
    <source>
        <dbReference type="PROSITE" id="PS50217"/>
    </source>
</evidence>
<feature type="coiled-coil region" evidence="7">
    <location>
        <begin position="276"/>
        <end position="317"/>
    </location>
</feature>
<dbReference type="EMBL" id="CALNXJ010000032">
    <property type="protein sequence ID" value="CAH3138334.1"/>
    <property type="molecule type" value="Genomic_DNA"/>
</dbReference>
<evidence type="ECO:0000256" key="2">
    <source>
        <dbReference type="ARBA" id="ARBA00009050"/>
    </source>
</evidence>
<keyword evidence="4" id="KW-0238">DNA-binding</keyword>
<comment type="similarity">
    <text evidence="2">Belongs to the bZIP family. ATF subfamily.</text>
</comment>
<feature type="compositionally biased region" description="Basic residues" evidence="8">
    <location>
        <begin position="447"/>
        <end position="460"/>
    </location>
</feature>
<dbReference type="SMART" id="SM00338">
    <property type="entry name" value="BRLZ"/>
    <property type="match status" value="1"/>
</dbReference>
<dbReference type="PROSITE" id="PS50217">
    <property type="entry name" value="BZIP"/>
    <property type="match status" value="1"/>
</dbReference>
<reference evidence="10 11" key="1">
    <citation type="submission" date="2022-05" db="EMBL/GenBank/DDBJ databases">
        <authorList>
            <consortium name="Genoscope - CEA"/>
            <person name="William W."/>
        </authorList>
    </citation>
    <scope>NUCLEOTIDE SEQUENCE [LARGE SCALE GENOMIC DNA]</scope>
</reference>
<dbReference type="InterPro" id="IPR004827">
    <property type="entry name" value="bZIP"/>
</dbReference>
<evidence type="ECO:0000256" key="3">
    <source>
        <dbReference type="ARBA" id="ARBA00023015"/>
    </source>
</evidence>
<evidence type="ECO:0000313" key="11">
    <source>
        <dbReference type="Proteomes" id="UP001159428"/>
    </source>
</evidence>
<sequence length="688" mass="77022">MMSQTELLAWSESDTKFFADNLLGVEDWGDSITDVKFDPDELFGGGEDNDMELEGKGDHLSEFLSSLGDSSTSSIIEDFDFPSGVCIKEEPLSPSSSNSSCVSLPSSPENQFLINGDGSPVHQPNADFELSQTSLLPASPSTIKTEATLAPLACNVKQEKIPMQSCGIKSIQPMPVVTAVPVSIQKAQIGQHASTKPAGGIPVYIPCTGSLPSNGVVSVVVGKNVNSTLPKAVNVGITRSNTTSPETDAKLLKRQQRMIKNRESACLSRKKKKEYLQSLETKVKEISNINESLRMQNEGLKRRVNELEVENALLRSKHPELTSTIKKSTCVLAVVLFVALNFGPFSNLKEQWKFNKADLLPGSVVRHGRALLNYQGDGDGSDLDKPLVFSPVNKRRGRQPFAKADPSMLNTSHKKSSLLKSRNAERKDLMVIRNKWDFLADSRQKRRNLKRKERNPKSRRKIAEKQHNATLDDDQFYCPSNLNKTEVNRINEALEGWVKRYENQQILKQKKQKRQQTKMQSVIKELALRLASNCTSEAKRKISRHKFSRKHNTASTHEVQLFQRANKFKTFEEEINKKSDTLYIVSFRGDHLVFPATEYNATQRPKMSFMIMAPPNRTEWQHNNARKTDLVTMMQIDCQVMDTKFINIKKSSIPMPHPDSSSFGTSTPVSVPHDFSAPSGNTFVKPAK</sequence>
<comment type="caution">
    <text evidence="10">The sequence shown here is derived from an EMBL/GenBank/DDBJ whole genome shotgun (WGS) entry which is preliminary data.</text>
</comment>
<keyword evidence="3" id="KW-0805">Transcription regulation</keyword>
<evidence type="ECO:0000256" key="6">
    <source>
        <dbReference type="ARBA" id="ARBA00023242"/>
    </source>
</evidence>
<name>A0AAU9X7S0_9CNID</name>
<evidence type="ECO:0000256" key="4">
    <source>
        <dbReference type="ARBA" id="ARBA00023125"/>
    </source>
</evidence>
<dbReference type="InterPro" id="IPR046347">
    <property type="entry name" value="bZIP_sf"/>
</dbReference>
<feature type="region of interest" description="Disordered" evidence="8">
    <location>
        <begin position="399"/>
        <end position="419"/>
    </location>
</feature>
<proteinExistence type="inferred from homology"/>
<dbReference type="GO" id="GO:0016020">
    <property type="term" value="C:membrane"/>
    <property type="evidence" value="ECO:0007669"/>
    <property type="project" value="UniProtKB-SubCell"/>
</dbReference>
<dbReference type="GO" id="GO:0030968">
    <property type="term" value="P:endoplasmic reticulum unfolded protein response"/>
    <property type="evidence" value="ECO:0007669"/>
    <property type="project" value="TreeGrafter"/>
</dbReference>